<evidence type="ECO:0000313" key="2">
    <source>
        <dbReference type="Proteomes" id="UP000271162"/>
    </source>
</evidence>
<gene>
    <name evidence="1" type="ORF">NBR_LOCUS17031</name>
</gene>
<reference evidence="3" key="1">
    <citation type="submission" date="2016-04" db="UniProtKB">
        <authorList>
            <consortium name="WormBaseParasite"/>
        </authorList>
    </citation>
    <scope>IDENTIFICATION</scope>
</reference>
<sequence length="188" mass="21176">MAVLTYGLIKPDQPIGKITNLHEEDDDLSLVSPTDTEAGSVSDRFIPHEPECQSADQPLVLVDQQFVEVELQPRAEQPSEEFRVNFDKTVQQLATTALSRTDVGEKVDERGDFLEERRRLLINQPRSITTTDKRPSNVGNERSIPSKVVAADMSHSTGALVMDEQVDTDRDQEEEIVYSEEQVKHLTM</sequence>
<name>A0A158R2W5_NIPBR</name>
<evidence type="ECO:0000313" key="1">
    <source>
        <dbReference type="EMBL" id="VDL80644.1"/>
    </source>
</evidence>
<accession>A0A158R2W5</accession>
<evidence type="ECO:0000313" key="3">
    <source>
        <dbReference type="WBParaSite" id="NBR_0001703001-mRNA-1"/>
    </source>
</evidence>
<dbReference type="EMBL" id="UYSL01022524">
    <property type="protein sequence ID" value="VDL80644.1"/>
    <property type="molecule type" value="Genomic_DNA"/>
</dbReference>
<protein>
    <submittedName>
        <fullName evidence="3">TMV resistance protein N-like</fullName>
    </submittedName>
</protein>
<keyword evidence="2" id="KW-1185">Reference proteome</keyword>
<dbReference type="Proteomes" id="UP000271162">
    <property type="component" value="Unassembled WGS sequence"/>
</dbReference>
<dbReference type="WBParaSite" id="NBR_0001703001-mRNA-1">
    <property type="protein sequence ID" value="NBR_0001703001-mRNA-1"/>
    <property type="gene ID" value="NBR_0001703001"/>
</dbReference>
<dbReference type="AlphaFoldDB" id="A0A158R2W5"/>
<proteinExistence type="predicted"/>
<organism evidence="3">
    <name type="scientific">Nippostrongylus brasiliensis</name>
    <name type="common">Rat hookworm</name>
    <dbReference type="NCBI Taxonomy" id="27835"/>
    <lineage>
        <taxon>Eukaryota</taxon>
        <taxon>Metazoa</taxon>
        <taxon>Ecdysozoa</taxon>
        <taxon>Nematoda</taxon>
        <taxon>Chromadorea</taxon>
        <taxon>Rhabditida</taxon>
        <taxon>Rhabditina</taxon>
        <taxon>Rhabditomorpha</taxon>
        <taxon>Strongyloidea</taxon>
        <taxon>Heligmosomidae</taxon>
        <taxon>Nippostrongylus</taxon>
    </lineage>
</organism>
<reference evidence="1 2" key="2">
    <citation type="submission" date="2018-11" db="EMBL/GenBank/DDBJ databases">
        <authorList>
            <consortium name="Pathogen Informatics"/>
        </authorList>
    </citation>
    <scope>NUCLEOTIDE SEQUENCE [LARGE SCALE GENOMIC DNA]</scope>
</reference>